<feature type="domain" description="Heparan-alpha-glucosaminide N-acetyltransferase catalytic" evidence="2">
    <location>
        <begin position="7"/>
        <end position="218"/>
    </location>
</feature>
<dbReference type="Proteomes" id="UP000182769">
    <property type="component" value="Unassembled WGS sequence"/>
</dbReference>
<dbReference type="InterPro" id="IPR012429">
    <property type="entry name" value="HGSNAT_cat"/>
</dbReference>
<feature type="transmembrane region" description="Helical" evidence="1">
    <location>
        <begin position="49"/>
        <end position="69"/>
    </location>
</feature>
<keyword evidence="1" id="KW-1133">Transmembrane helix</keyword>
<dbReference type="OrthoDB" id="9807591at2"/>
<evidence type="ECO:0000313" key="4">
    <source>
        <dbReference type="Proteomes" id="UP000182769"/>
    </source>
</evidence>
<dbReference type="AlphaFoldDB" id="A0A0K6IH86"/>
<dbReference type="Pfam" id="PF07786">
    <property type="entry name" value="HGSNAT_cat"/>
    <property type="match status" value="1"/>
</dbReference>
<feature type="transmembrane region" description="Helical" evidence="1">
    <location>
        <begin position="81"/>
        <end position="98"/>
    </location>
</feature>
<feature type="transmembrane region" description="Helical" evidence="1">
    <location>
        <begin position="210"/>
        <end position="232"/>
    </location>
</feature>
<sequence>MSSSQARFNVLDSYRGLAVVLMILFHFCWDLRDFGFVTFDDRSDFWINFRALIVFMFVTAVGWSSYLATHNHQPLRRFIKNQTKVALGAALISLGTYLALPEQWVFFGILHFIFTAGFIVRPLAGRPVISCIVGLLLIATSYFYHIDALTSHRWFIHTFSAPDATLDFINPLPWLGAVLIGPIFGYLRLHYVKLPQNISVKALTFLGRHALLAYLLHQLILYPLVMGGYFFMALDKQ</sequence>
<keyword evidence="4" id="KW-1185">Reference proteome</keyword>
<dbReference type="RefSeq" id="WP_055461447.1">
    <property type="nucleotide sequence ID" value="NZ_CYHG01000001.1"/>
</dbReference>
<evidence type="ECO:0000313" key="3">
    <source>
        <dbReference type="EMBL" id="CUB02484.1"/>
    </source>
</evidence>
<reference evidence="4" key="1">
    <citation type="submission" date="2015-08" db="EMBL/GenBank/DDBJ databases">
        <authorList>
            <person name="Varghese N."/>
        </authorList>
    </citation>
    <scope>NUCLEOTIDE SEQUENCE [LARGE SCALE GENOMIC DNA]</scope>
    <source>
        <strain evidence="4">JCM 18476</strain>
    </source>
</reference>
<protein>
    <recommendedName>
        <fullName evidence="2">Heparan-alpha-glucosaminide N-acetyltransferase catalytic domain-containing protein</fullName>
    </recommendedName>
</protein>
<feature type="transmembrane region" description="Helical" evidence="1">
    <location>
        <begin position="172"/>
        <end position="189"/>
    </location>
</feature>
<dbReference type="EMBL" id="CYHG01000001">
    <property type="protein sequence ID" value="CUB02484.1"/>
    <property type="molecule type" value="Genomic_DNA"/>
</dbReference>
<organism evidence="3 4">
    <name type="scientific">Marinomonas fungiae</name>
    <dbReference type="NCBI Taxonomy" id="1137284"/>
    <lineage>
        <taxon>Bacteria</taxon>
        <taxon>Pseudomonadati</taxon>
        <taxon>Pseudomonadota</taxon>
        <taxon>Gammaproteobacteria</taxon>
        <taxon>Oceanospirillales</taxon>
        <taxon>Oceanospirillaceae</taxon>
        <taxon>Marinomonas</taxon>
    </lineage>
</organism>
<feature type="transmembrane region" description="Helical" evidence="1">
    <location>
        <begin position="12"/>
        <end position="29"/>
    </location>
</feature>
<dbReference type="STRING" id="1137284.GCA_001418205_00318"/>
<keyword evidence="1" id="KW-0812">Transmembrane</keyword>
<name>A0A0K6IH86_9GAMM</name>
<evidence type="ECO:0000256" key="1">
    <source>
        <dbReference type="SAM" id="Phobius"/>
    </source>
</evidence>
<feature type="transmembrane region" description="Helical" evidence="1">
    <location>
        <begin position="127"/>
        <end position="145"/>
    </location>
</feature>
<evidence type="ECO:0000259" key="2">
    <source>
        <dbReference type="Pfam" id="PF07786"/>
    </source>
</evidence>
<accession>A0A0K6IH86</accession>
<keyword evidence="1" id="KW-0472">Membrane</keyword>
<proteinExistence type="predicted"/>
<gene>
    <name evidence="3" type="ORF">Ga0061065_101317</name>
</gene>